<dbReference type="OrthoDB" id="206452at2759"/>
<organism evidence="3 4">
    <name type="scientific">Racocetra fulgida</name>
    <dbReference type="NCBI Taxonomy" id="60492"/>
    <lineage>
        <taxon>Eukaryota</taxon>
        <taxon>Fungi</taxon>
        <taxon>Fungi incertae sedis</taxon>
        <taxon>Mucoromycota</taxon>
        <taxon>Glomeromycotina</taxon>
        <taxon>Glomeromycetes</taxon>
        <taxon>Diversisporales</taxon>
        <taxon>Gigasporaceae</taxon>
        <taxon>Racocetra</taxon>
    </lineage>
</organism>
<feature type="transmembrane region" description="Helical" evidence="2">
    <location>
        <begin position="273"/>
        <end position="294"/>
    </location>
</feature>
<proteinExistence type="predicted"/>
<keyword evidence="2" id="KW-0472">Membrane</keyword>
<comment type="caution">
    <text evidence="3">The sequence shown here is derived from an EMBL/GenBank/DDBJ whole genome shotgun (WGS) entry which is preliminary data.</text>
</comment>
<protein>
    <submittedName>
        <fullName evidence="3">15526_t:CDS:1</fullName>
    </submittedName>
</protein>
<feature type="compositionally biased region" description="Low complexity" evidence="1">
    <location>
        <begin position="118"/>
        <end position="156"/>
    </location>
</feature>
<dbReference type="AlphaFoldDB" id="A0A9N9A6P1"/>
<evidence type="ECO:0000313" key="4">
    <source>
        <dbReference type="Proteomes" id="UP000789396"/>
    </source>
</evidence>
<feature type="compositionally biased region" description="Pro residues" evidence="1">
    <location>
        <begin position="99"/>
        <end position="113"/>
    </location>
</feature>
<name>A0A9N9A6P1_9GLOM</name>
<dbReference type="EMBL" id="CAJVPZ010002764">
    <property type="protein sequence ID" value="CAG8518992.1"/>
    <property type="molecule type" value="Genomic_DNA"/>
</dbReference>
<evidence type="ECO:0000256" key="1">
    <source>
        <dbReference type="SAM" id="MobiDB-lite"/>
    </source>
</evidence>
<keyword evidence="4" id="KW-1185">Reference proteome</keyword>
<feature type="region of interest" description="Disordered" evidence="1">
    <location>
        <begin position="95"/>
        <end position="188"/>
    </location>
</feature>
<dbReference type="InterPro" id="IPR037238">
    <property type="entry name" value="YbiA-like_sf"/>
</dbReference>
<evidence type="ECO:0000313" key="3">
    <source>
        <dbReference type="EMBL" id="CAG8518992.1"/>
    </source>
</evidence>
<reference evidence="3" key="1">
    <citation type="submission" date="2021-06" db="EMBL/GenBank/DDBJ databases">
        <authorList>
            <person name="Kallberg Y."/>
            <person name="Tangrot J."/>
            <person name="Rosling A."/>
        </authorList>
    </citation>
    <scope>NUCLEOTIDE SEQUENCE</scope>
    <source>
        <strain evidence="3">IN212</strain>
    </source>
</reference>
<keyword evidence="2" id="KW-1133">Transmembrane helix</keyword>
<keyword evidence="2" id="KW-0812">Transmembrane</keyword>
<dbReference type="Gene3D" id="1.10.357.40">
    <property type="entry name" value="YbiA-like"/>
    <property type="match status" value="1"/>
</dbReference>
<accession>A0A9N9A6P1</accession>
<sequence length="307" mass="34214">MSIQQMPDNVILFYREDDIHYQGEKDYYGFTNFSSHKITTRGEHLFNAMKFTQEGNVNEELIKEVYNQPDPMKAKNFAGSKNGKILMEVRDELSINQPKPDPNSSPQGPPVDPSQPTSPDGDPNSPNPNSNSPNPPSDNNKSPNQEEQNNPNDNGPTPNPPTNGDNHDPEKNNDSPLPNSDADIPQIDMSGINNAATTEQAQQEARTQIQKLFTQSKVNPSDLDPEEYLQGLTTNQEIADFVQEMAKKIGEKQLANQNKNNNYSSTSPNKNEILAWSIGGGMGLVILIFALLIFRQKRIKKKLLKRG</sequence>
<dbReference type="SUPFAM" id="SSF143990">
    <property type="entry name" value="YbiA-like"/>
    <property type="match status" value="1"/>
</dbReference>
<gene>
    <name evidence="3" type="ORF">RFULGI_LOCUS3259</name>
</gene>
<dbReference type="Proteomes" id="UP000789396">
    <property type="component" value="Unassembled WGS sequence"/>
</dbReference>
<evidence type="ECO:0000256" key="2">
    <source>
        <dbReference type="SAM" id="Phobius"/>
    </source>
</evidence>